<gene>
    <name evidence="9" type="primary">rbsC</name>
    <name evidence="9" type="ORF">KDI_32270</name>
</gene>
<feature type="transmembrane region" description="Helical" evidence="8">
    <location>
        <begin position="117"/>
        <end position="139"/>
    </location>
</feature>
<protein>
    <submittedName>
        <fullName evidence="9">Sugar ABC transporter permease</fullName>
    </submittedName>
</protein>
<comment type="subcellular location">
    <subcellularLocation>
        <location evidence="1">Cell membrane</location>
        <topology evidence="1">Multi-pass membrane protein</topology>
    </subcellularLocation>
</comment>
<feature type="transmembrane region" description="Helical" evidence="8">
    <location>
        <begin position="235"/>
        <end position="253"/>
    </location>
</feature>
<feature type="transmembrane region" description="Helical" evidence="8">
    <location>
        <begin position="315"/>
        <end position="335"/>
    </location>
</feature>
<evidence type="ECO:0000256" key="5">
    <source>
        <dbReference type="ARBA" id="ARBA00022692"/>
    </source>
</evidence>
<evidence type="ECO:0000256" key="8">
    <source>
        <dbReference type="SAM" id="Phobius"/>
    </source>
</evidence>
<feature type="transmembrane region" description="Helical" evidence="8">
    <location>
        <begin position="151"/>
        <end position="172"/>
    </location>
</feature>
<evidence type="ECO:0000256" key="2">
    <source>
        <dbReference type="ARBA" id="ARBA00022448"/>
    </source>
</evidence>
<evidence type="ECO:0000256" key="6">
    <source>
        <dbReference type="ARBA" id="ARBA00022989"/>
    </source>
</evidence>
<sequence length="345" mass="36225">MKNIINSSSEVADQPPIEEVGASFTQRLRERLVDVVAQLAAGGALIIVFIYLTFASPVFLTLNNLFNIVSQTAVTAVIAIGMTFVIITSGIDLSVGSNAALSGVLGVMLIVNSGVPWPLAILGGTIIGGIIGLVNGLLINAARLSPFITTLGMMGVARGLVSIFTNSVGVYGTPDDFQLLGQGTIYGIPIPLLVVVLLALLAHLILNRTRLGRYTYAIGSNGEAARLSGIPIKRYLTLIYVIQGLLAGFAGMIASSRVNSGQPNFGIGLELDVIAAAVIGGASLFGGQGTILGTLIGAFLISIIRNGAVLLNVNIYYQNVIIGVVIWLAVFWDQFRRRKFAVASR</sequence>
<proteinExistence type="predicted"/>
<name>A0A5A5TF12_9CHLR</name>
<dbReference type="Proteomes" id="UP000322530">
    <property type="component" value="Unassembled WGS sequence"/>
</dbReference>
<feature type="transmembrane region" description="Helical" evidence="8">
    <location>
        <begin position="35"/>
        <end position="59"/>
    </location>
</feature>
<feature type="transmembrane region" description="Helical" evidence="8">
    <location>
        <begin position="265"/>
        <end position="285"/>
    </location>
</feature>
<feature type="transmembrane region" description="Helical" evidence="8">
    <location>
        <begin position="93"/>
        <end position="111"/>
    </location>
</feature>
<dbReference type="GO" id="GO:0005886">
    <property type="term" value="C:plasma membrane"/>
    <property type="evidence" value="ECO:0007669"/>
    <property type="project" value="UniProtKB-SubCell"/>
</dbReference>
<evidence type="ECO:0000256" key="4">
    <source>
        <dbReference type="ARBA" id="ARBA00022519"/>
    </source>
</evidence>
<evidence type="ECO:0000256" key="1">
    <source>
        <dbReference type="ARBA" id="ARBA00004651"/>
    </source>
</evidence>
<dbReference type="AlphaFoldDB" id="A0A5A5TF12"/>
<reference evidence="9 10" key="1">
    <citation type="submission" date="2019-01" db="EMBL/GenBank/DDBJ databases">
        <title>Draft genome sequence of Dictyobacter sp. Uno17.</title>
        <authorList>
            <person name="Wang C.M."/>
            <person name="Zheng Y."/>
            <person name="Sakai Y."/>
            <person name="Abe K."/>
            <person name="Yokota A."/>
            <person name="Yabe S."/>
        </authorList>
    </citation>
    <scope>NUCLEOTIDE SEQUENCE [LARGE SCALE GENOMIC DNA]</scope>
    <source>
        <strain evidence="9 10">Uno17</strain>
    </source>
</reference>
<dbReference type="GO" id="GO:0022857">
    <property type="term" value="F:transmembrane transporter activity"/>
    <property type="evidence" value="ECO:0007669"/>
    <property type="project" value="InterPro"/>
</dbReference>
<dbReference type="CDD" id="cd06579">
    <property type="entry name" value="TM_PBP1_transp_AraH_like"/>
    <property type="match status" value="1"/>
</dbReference>
<keyword evidence="2" id="KW-0813">Transport</keyword>
<keyword evidence="6 8" id="KW-1133">Transmembrane helix</keyword>
<evidence type="ECO:0000256" key="3">
    <source>
        <dbReference type="ARBA" id="ARBA00022475"/>
    </source>
</evidence>
<dbReference type="Pfam" id="PF02653">
    <property type="entry name" value="BPD_transp_2"/>
    <property type="match status" value="1"/>
</dbReference>
<keyword evidence="4" id="KW-0997">Cell inner membrane</keyword>
<keyword evidence="5 8" id="KW-0812">Transmembrane</keyword>
<accession>A0A5A5TF12</accession>
<dbReference type="PANTHER" id="PTHR32196:SF21">
    <property type="entry name" value="ABC TRANSPORTER PERMEASE PROTEIN YPHD-RELATED"/>
    <property type="match status" value="1"/>
</dbReference>
<feature type="transmembrane region" description="Helical" evidence="8">
    <location>
        <begin position="65"/>
        <end position="86"/>
    </location>
</feature>
<keyword evidence="10" id="KW-1185">Reference proteome</keyword>
<dbReference type="InterPro" id="IPR001851">
    <property type="entry name" value="ABC_transp_permease"/>
</dbReference>
<comment type="caution">
    <text evidence="9">The sequence shown here is derived from an EMBL/GenBank/DDBJ whole genome shotgun (WGS) entry which is preliminary data.</text>
</comment>
<dbReference type="RefSeq" id="WP_149402586.1">
    <property type="nucleotide sequence ID" value="NZ_BIXY01000048.1"/>
</dbReference>
<dbReference type="EMBL" id="BIXY01000048">
    <property type="protein sequence ID" value="GCF09663.1"/>
    <property type="molecule type" value="Genomic_DNA"/>
</dbReference>
<evidence type="ECO:0000313" key="9">
    <source>
        <dbReference type="EMBL" id="GCF09663.1"/>
    </source>
</evidence>
<feature type="transmembrane region" description="Helical" evidence="8">
    <location>
        <begin position="184"/>
        <end position="206"/>
    </location>
</feature>
<dbReference type="PANTHER" id="PTHR32196">
    <property type="entry name" value="ABC TRANSPORTER PERMEASE PROTEIN YPHD-RELATED-RELATED"/>
    <property type="match status" value="1"/>
</dbReference>
<evidence type="ECO:0000313" key="10">
    <source>
        <dbReference type="Proteomes" id="UP000322530"/>
    </source>
</evidence>
<organism evidence="9 10">
    <name type="scientific">Dictyobacter arantiisoli</name>
    <dbReference type="NCBI Taxonomy" id="2014874"/>
    <lineage>
        <taxon>Bacteria</taxon>
        <taxon>Bacillati</taxon>
        <taxon>Chloroflexota</taxon>
        <taxon>Ktedonobacteria</taxon>
        <taxon>Ktedonobacterales</taxon>
        <taxon>Dictyobacteraceae</taxon>
        <taxon>Dictyobacter</taxon>
    </lineage>
</organism>
<keyword evidence="3" id="KW-1003">Cell membrane</keyword>
<evidence type="ECO:0000256" key="7">
    <source>
        <dbReference type="ARBA" id="ARBA00023136"/>
    </source>
</evidence>
<dbReference type="OrthoDB" id="9797838at2"/>
<keyword evidence="7 8" id="KW-0472">Membrane</keyword>